<dbReference type="SMART" id="SM00369">
    <property type="entry name" value="LRR_TYP"/>
    <property type="match status" value="6"/>
</dbReference>
<dbReference type="GO" id="GO:0043596">
    <property type="term" value="C:nuclear replication fork"/>
    <property type="evidence" value="ECO:0007669"/>
    <property type="project" value="TreeGrafter"/>
</dbReference>
<dbReference type="Pfam" id="PF01844">
    <property type="entry name" value="HNH"/>
    <property type="match status" value="1"/>
</dbReference>
<name>A0A835QUN4_VANPL</name>
<dbReference type="Gene3D" id="3.40.50.300">
    <property type="entry name" value="P-loop containing nucleotide triphosphate hydrolases"/>
    <property type="match status" value="1"/>
</dbReference>
<dbReference type="EMBL" id="JADCNL010000006">
    <property type="protein sequence ID" value="KAG0476595.1"/>
    <property type="molecule type" value="Genomic_DNA"/>
</dbReference>
<dbReference type="OrthoDB" id="1487323at2759"/>
<dbReference type="Proteomes" id="UP000636800">
    <property type="component" value="Chromosome 6"/>
</dbReference>
<dbReference type="InterPro" id="IPR003591">
    <property type="entry name" value="Leu-rich_rpt_typical-subtyp"/>
</dbReference>
<dbReference type="GO" id="GO:0006281">
    <property type="term" value="P:DNA repair"/>
    <property type="evidence" value="ECO:0007669"/>
    <property type="project" value="TreeGrafter"/>
</dbReference>
<dbReference type="GO" id="GO:0016787">
    <property type="term" value="F:hydrolase activity"/>
    <property type="evidence" value="ECO:0007669"/>
    <property type="project" value="UniProtKB-KW"/>
</dbReference>
<dbReference type="PANTHER" id="PTHR45766">
    <property type="entry name" value="DNA ANNEALING HELICASE AND ENDONUCLEASE ZRANB3 FAMILY MEMBER"/>
    <property type="match status" value="1"/>
</dbReference>
<dbReference type="Pfam" id="PF23598">
    <property type="entry name" value="LRR_14"/>
    <property type="match status" value="1"/>
</dbReference>
<dbReference type="SMART" id="SM00490">
    <property type="entry name" value="HELICc"/>
    <property type="match status" value="1"/>
</dbReference>
<dbReference type="InterPro" id="IPR003615">
    <property type="entry name" value="HNH_nuc"/>
</dbReference>
<reference evidence="5 6" key="1">
    <citation type="journal article" date="2020" name="Nat. Food">
        <title>A phased Vanilla planifolia genome enables genetic improvement of flavour and production.</title>
        <authorList>
            <person name="Hasing T."/>
            <person name="Tang H."/>
            <person name="Brym M."/>
            <person name="Khazi F."/>
            <person name="Huang T."/>
            <person name="Chambers A.H."/>
        </authorList>
    </citation>
    <scope>NUCLEOTIDE SEQUENCE [LARGE SCALE GENOMIC DNA]</scope>
    <source>
        <tissue evidence="5">Leaf</tissue>
    </source>
</reference>
<keyword evidence="1" id="KW-0433">Leucine-rich repeat</keyword>
<dbReference type="InterPro" id="IPR049730">
    <property type="entry name" value="SNF2/RAD54-like_C"/>
</dbReference>
<dbReference type="SUPFAM" id="SSF52540">
    <property type="entry name" value="P-loop containing nucleoside triphosphate hydrolases"/>
    <property type="match status" value="1"/>
</dbReference>
<accession>A0A835QUN4</accession>
<keyword evidence="6" id="KW-1185">Reference proteome</keyword>
<keyword evidence="2" id="KW-0677">Repeat</keyword>
<dbReference type="PROSITE" id="PS51194">
    <property type="entry name" value="HELICASE_CTER"/>
    <property type="match status" value="1"/>
</dbReference>
<dbReference type="GO" id="GO:0031297">
    <property type="term" value="P:replication fork processing"/>
    <property type="evidence" value="ECO:0007669"/>
    <property type="project" value="TreeGrafter"/>
</dbReference>
<dbReference type="SUPFAM" id="SSF52058">
    <property type="entry name" value="L domain-like"/>
    <property type="match status" value="1"/>
</dbReference>
<dbReference type="AlphaFoldDB" id="A0A835QUN4"/>
<keyword evidence="3" id="KW-0378">Hydrolase</keyword>
<dbReference type="GO" id="GO:0003676">
    <property type="term" value="F:nucleic acid binding"/>
    <property type="evidence" value="ECO:0007669"/>
    <property type="project" value="InterPro"/>
</dbReference>
<sequence length="965" mass="107367">MIRRLKEHVLTQLPPKRRQIIMLKLKIADVSIATTLYKVNSGFSGDVKVSNQSVVDSHVDQNDIDGSEKSGCFNLRAASRGNSKLLNLQEISIAKLSGFREWFSSHVADGELEIAHNLGIGFSSQKFIIFAHHIKVLDGIQEFVCEKGIQFVRIDGSTLPKDRKIAVESFRLSSEVRIAIIGITAGGVGLDFSSAQNVVFLELPKSASEMLQAEDRAHRRGQTNAVNIYIFCAKGTCDESHWMHLNRSLFGVSSMMNGKYDAVKEIEVNGVLQLDNPACGVGTNEVAIRAYTCKGEHRVQSITKNITLTQPLESEICIPNKESMKLDSVEKMANKEGGQQLQIITVDGTYCEVDAYEEGLIKEEYLRFEVSRYTGRIHLYICLPGMDLRPRPLFVNFRQEELDSIVLLICLQEESVSQLVKENPRYFNIFQTFIKEWNSLRPIERCKLLGKPLQLPLSIELCYLKEATNHGSSGLLKGGSKRRVTPLSEISHTLPENAVWKKVVLHGCSLKGKEYTQAFSVSGIPLCKLCHVPCNGKLSTVPEFLRTCSVTLAVFKNFVLELVKKPYARSYIERIAPGLAKKKKLLDKLVCAPVEGNAWHADHIVPVFKGGGECRLENMRTLCVACHAEVTKAQGVERLLARKRAREQLKMSMKLLQHFDDGEKKGGFSTLNSGTFEVVGGEASEDMLLVHVPGSAYSESSSGYMGCHSSKSASSSAKQTARWKSTGIVALRDSKLKVLPDDVLEVDTFVRTLDMSNNKVAEIPLDIGKLINMQRLVLTNNMIHSLPSTIGSLRSLKILTLDENRMAILPDELGFLSRLERLSVSGNLLTCLPDTIGKLNNLSLLNVSRNKLKTLPPSIGGCTSLEELQANDNSIEELPETLCNLVHLKSLLLNSNKVNKLPQNLLKCCQALQNLSLHGNVITMDQLQQMEGFEEFEQRRRKKFDKQINSNVLMNSKGLDEGLDL</sequence>
<evidence type="ECO:0000256" key="1">
    <source>
        <dbReference type="ARBA" id="ARBA00022614"/>
    </source>
</evidence>
<dbReference type="InterPro" id="IPR001650">
    <property type="entry name" value="Helicase_C-like"/>
</dbReference>
<organism evidence="5 6">
    <name type="scientific">Vanilla planifolia</name>
    <name type="common">Vanilla</name>
    <dbReference type="NCBI Taxonomy" id="51239"/>
    <lineage>
        <taxon>Eukaryota</taxon>
        <taxon>Viridiplantae</taxon>
        <taxon>Streptophyta</taxon>
        <taxon>Embryophyta</taxon>
        <taxon>Tracheophyta</taxon>
        <taxon>Spermatophyta</taxon>
        <taxon>Magnoliopsida</taxon>
        <taxon>Liliopsida</taxon>
        <taxon>Asparagales</taxon>
        <taxon>Orchidaceae</taxon>
        <taxon>Vanilloideae</taxon>
        <taxon>Vanilleae</taxon>
        <taxon>Vanilla</taxon>
    </lineage>
</organism>
<dbReference type="Gene3D" id="3.80.10.10">
    <property type="entry name" value="Ribonuclease Inhibitor"/>
    <property type="match status" value="1"/>
</dbReference>
<dbReference type="CDD" id="cd18793">
    <property type="entry name" value="SF2_C_SNF"/>
    <property type="match status" value="1"/>
</dbReference>
<proteinExistence type="predicted"/>
<dbReference type="InterPro" id="IPR032675">
    <property type="entry name" value="LRR_dom_sf"/>
</dbReference>
<dbReference type="SMART" id="SM00507">
    <property type="entry name" value="HNHc"/>
    <property type="match status" value="1"/>
</dbReference>
<dbReference type="Gene3D" id="1.10.30.50">
    <property type="match status" value="1"/>
</dbReference>
<evidence type="ECO:0000313" key="5">
    <source>
        <dbReference type="EMBL" id="KAG0476595.1"/>
    </source>
</evidence>
<dbReference type="CDD" id="cd00085">
    <property type="entry name" value="HNHc"/>
    <property type="match status" value="1"/>
</dbReference>
<gene>
    <name evidence="5" type="ORF">HPP92_013436</name>
</gene>
<dbReference type="GO" id="GO:0008270">
    <property type="term" value="F:zinc ion binding"/>
    <property type="evidence" value="ECO:0007669"/>
    <property type="project" value="InterPro"/>
</dbReference>
<dbReference type="InterPro" id="IPR027417">
    <property type="entry name" value="P-loop_NTPase"/>
</dbReference>
<dbReference type="SMART" id="SM00364">
    <property type="entry name" value="LRR_BAC"/>
    <property type="match status" value="5"/>
</dbReference>
<dbReference type="Pfam" id="PF00271">
    <property type="entry name" value="Helicase_C"/>
    <property type="match status" value="1"/>
</dbReference>
<protein>
    <recommendedName>
        <fullName evidence="4">Helicase C-terminal domain-containing protein</fullName>
    </recommendedName>
</protein>
<dbReference type="PANTHER" id="PTHR45766:SF5">
    <property type="entry name" value="SNF2 DOMAIN-CONTAINING PROTEIN _ HELICASE DOMAIN-CONTAINING PROTEIN _ HNH ENDONUCLEASE DOMAIN-CONTAINING PROTEIN"/>
    <property type="match status" value="1"/>
</dbReference>
<dbReference type="InterPro" id="IPR002711">
    <property type="entry name" value="HNH"/>
</dbReference>
<dbReference type="InterPro" id="IPR055414">
    <property type="entry name" value="LRR_R13L4/SHOC2-like"/>
</dbReference>
<dbReference type="GO" id="GO:0004520">
    <property type="term" value="F:DNA endonuclease activity"/>
    <property type="evidence" value="ECO:0007669"/>
    <property type="project" value="TreeGrafter"/>
</dbReference>
<feature type="domain" description="Helicase C-terminal" evidence="4">
    <location>
        <begin position="117"/>
        <end position="272"/>
    </location>
</feature>
<comment type="caution">
    <text evidence="5">The sequence shown here is derived from an EMBL/GenBank/DDBJ whole genome shotgun (WGS) entry which is preliminary data.</text>
</comment>
<evidence type="ECO:0000259" key="4">
    <source>
        <dbReference type="PROSITE" id="PS51194"/>
    </source>
</evidence>
<evidence type="ECO:0000313" key="6">
    <source>
        <dbReference type="Proteomes" id="UP000636800"/>
    </source>
</evidence>
<evidence type="ECO:0000256" key="2">
    <source>
        <dbReference type="ARBA" id="ARBA00022737"/>
    </source>
</evidence>
<evidence type="ECO:0000256" key="3">
    <source>
        <dbReference type="ARBA" id="ARBA00022801"/>
    </source>
</evidence>